<organism evidence="2 3">
    <name type="scientific">Coprinellus micaceus</name>
    <name type="common">Glistening ink-cap mushroom</name>
    <name type="synonym">Coprinus micaceus</name>
    <dbReference type="NCBI Taxonomy" id="71717"/>
    <lineage>
        <taxon>Eukaryota</taxon>
        <taxon>Fungi</taxon>
        <taxon>Dikarya</taxon>
        <taxon>Basidiomycota</taxon>
        <taxon>Agaricomycotina</taxon>
        <taxon>Agaricomycetes</taxon>
        <taxon>Agaricomycetidae</taxon>
        <taxon>Agaricales</taxon>
        <taxon>Agaricineae</taxon>
        <taxon>Psathyrellaceae</taxon>
        <taxon>Coprinellus</taxon>
    </lineage>
</organism>
<proteinExistence type="predicted"/>
<evidence type="ECO:0000313" key="2">
    <source>
        <dbReference type="EMBL" id="TEB38996.1"/>
    </source>
</evidence>
<keyword evidence="3" id="KW-1185">Reference proteome</keyword>
<feature type="compositionally biased region" description="Acidic residues" evidence="1">
    <location>
        <begin position="328"/>
        <end position="339"/>
    </location>
</feature>
<dbReference type="Proteomes" id="UP000298030">
    <property type="component" value="Unassembled WGS sequence"/>
</dbReference>
<reference evidence="2 3" key="1">
    <citation type="journal article" date="2019" name="Nat. Ecol. Evol.">
        <title>Megaphylogeny resolves global patterns of mushroom evolution.</title>
        <authorList>
            <person name="Varga T."/>
            <person name="Krizsan K."/>
            <person name="Foldi C."/>
            <person name="Dima B."/>
            <person name="Sanchez-Garcia M."/>
            <person name="Sanchez-Ramirez S."/>
            <person name="Szollosi G.J."/>
            <person name="Szarkandi J.G."/>
            <person name="Papp V."/>
            <person name="Albert L."/>
            <person name="Andreopoulos W."/>
            <person name="Angelini C."/>
            <person name="Antonin V."/>
            <person name="Barry K.W."/>
            <person name="Bougher N.L."/>
            <person name="Buchanan P."/>
            <person name="Buyck B."/>
            <person name="Bense V."/>
            <person name="Catcheside P."/>
            <person name="Chovatia M."/>
            <person name="Cooper J."/>
            <person name="Damon W."/>
            <person name="Desjardin D."/>
            <person name="Finy P."/>
            <person name="Geml J."/>
            <person name="Haridas S."/>
            <person name="Hughes K."/>
            <person name="Justo A."/>
            <person name="Karasinski D."/>
            <person name="Kautmanova I."/>
            <person name="Kiss B."/>
            <person name="Kocsube S."/>
            <person name="Kotiranta H."/>
            <person name="LaButti K.M."/>
            <person name="Lechner B.E."/>
            <person name="Liimatainen K."/>
            <person name="Lipzen A."/>
            <person name="Lukacs Z."/>
            <person name="Mihaltcheva S."/>
            <person name="Morgado L.N."/>
            <person name="Niskanen T."/>
            <person name="Noordeloos M.E."/>
            <person name="Ohm R.A."/>
            <person name="Ortiz-Santana B."/>
            <person name="Ovrebo C."/>
            <person name="Racz N."/>
            <person name="Riley R."/>
            <person name="Savchenko A."/>
            <person name="Shiryaev A."/>
            <person name="Soop K."/>
            <person name="Spirin V."/>
            <person name="Szebenyi C."/>
            <person name="Tomsovsky M."/>
            <person name="Tulloss R.E."/>
            <person name="Uehling J."/>
            <person name="Grigoriev I.V."/>
            <person name="Vagvolgyi C."/>
            <person name="Papp T."/>
            <person name="Martin F.M."/>
            <person name="Miettinen O."/>
            <person name="Hibbett D.S."/>
            <person name="Nagy L.G."/>
        </authorList>
    </citation>
    <scope>NUCLEOTIDE SEQUENCE [LARGE SCALE GENOMIC DNA]</scope>
    <source>
        <strain evidence="2 3">FP101781</strain>
    </source>
</reference>
<feature type="region of interest" description="Disordered" evidence="1">
    <location>
        <begin position="437"/>
        <end position="456"/>
    </location>
</feature>
<dbReference type="OrthoDB" id="3194584at2759"/>
<protein>
    <submittedName>
        <fullName evidence="2">Uncharacterized protein</fullName>
    </submittedName>
</protein>
<feature type="region of interest" description="Disordered" evidence="1">
    <location>
        <begin position="321"/>
        <end position="370"/>
    </location>
</feature>
<dbReference type="EMBL" id="QPFP01000002">
    <property type="protein sequence ID" value="TEB38996.1"/>
    <property type="molecule type" value="Genomic_DNA"/>
</dbReference>
<evidence type="ECO:0000256" key="1">
    <source>
        <dbReference type="SAM" id="MobiDB-lite"/>
    </source>
</evidence>
<comment type="caution">
    <text evidence="2">The sequence shown here is derived from an EMBL/GenBank/DDBJ whole genome shotgun (WGS) entry which is preliminary data.</text>
</comment>
<gene>
    <name evidence="2" type="ORF">FA13DRAFT_1724949</name>
</gene>
<dbReference type="AlphaFoldDB" id="A0A4Y7TXU5"/>
<feature type="compositionally biased region" description="Acidic residues" evidence="1">
    <location>
        <begin position="346"/>
        <end position="355"/>
    </location>
</feature>
<dbReference type="STRING" id="71717.A0A4Y7TXU5"/>
<evidence type="ECO:0000313" key="3">
    <source>
        <dbReference type="Proteomes" id="UP000298030"/>
    </source>
</evidence>
<feature type="region of interest" description="Disordered" evidence="1">
    <location>
        <begin position="91"/>
        <end position="116"/>
    </location>
</feature>
<sequence>MSLPNGLPKEVKLSFLPPHIIERARALAKPVEVSDEPLLVETIVDALRKDKDGSYRDILNGLHGRNGHSASLWKDYYLDHKRHIDVLVRTKKKEGPTQPTVSKPLHGQREAGPSTVKKPVFTLPTIKKPALKYESPVHSLGRTGTHMSASAPLKRARSKAITSKEKRLTSPAVIPASGSRRTTLNSLTTFDPVFNSQLPPPHTEIKIPDLPSREPSPPTTIVANNLGHKFTQEDRDFFIKFIQRRFMEDPTMQRKDICDRLAEKAPHHPSSSWNSYWSNNHDLPDKIANAAANGLWPFGSKGQGESSVSAGVVRNSVLKRPNYRESSSSEDNEDEDVDDFYSSNHEDDDNDSDDYEPVRRYTESQMSESRTSFNEADMYMVAKYIVDFPLFESATNSERWGPFGERHPQRTDKSWAEYFRRYEKDVRRLVKRIERQDLSQCVQPSGSPPHKKRREE</sequence>
<accession>A0A4Y7TXU5</accession>
<name>A0A4Y7TXU5_COPMI</name>